<dbReference type="Proteomes" id="UP000182015">
    <property type="component" value="Unassembled WGS sequence"/>
</dbReference>
<evidence type="ECO:0000313" key="1">
    <source>
        <dbReference type="EMBL" id="OJF72137.1"/>
    </source>
</evidence>
<proteinExistence type="predicted"/>
<dbReference type="RefSeq" id="WP_071792793.1">
    <property type="nucleotide sequence ID" value="NZ_LZDD01000001.1"/>
</dbReference>
<evidence type="ECO:0000313" key="2">
    <source>
        <dbReference type="Proteomes" id="UP000182015"/>
    </source>
</evidence>
<dbReference type="STRING" id="1856638.A9Q68_00930"/>
<name>A0A1L8MN05_9STRE</name>
<keyword evidence="2" id="KW-1185">Reference proteome</keyword>
<comment type="caution">
    <text evidence="1">The sequence shown here is derived from an EMBL/GenBank/DDBJ whole genome shotgun (WGS) entry which is preliminary data.</text>
</comment>
<protein>
    <recommendedName>
        <fullName evidence="3">DUF3272 domain-containing protein</fullName>
    </recommendedName>
</protein>
<organism evidence="1 2">
    <name type="scientific">Streptococcus bovimastitidis</name>
    <dbReference type="NCBI Taxonomy" id="1856638"/>
    <lineage>
        <taxon>Bacteria</taxon>
        <taxon>Bacillati</taxon>
        <taxon>Bacillota</taxon>
        <taxon>Bacilli</taxon>
        <taxon>Lactobacillales</taxon>
        <taxon>Streptococcaceae</taxon>
        <taxon>Streptococcus</taxon>
    </lineage>
</organism>
<gene>
    <name evidence="1" type="ORF">A9Q68_00930</name>
</gene>
<dbReference type="OrthoDB" id="2224564at2"/>
<dbReference type="EMBL" id="LZDD01000001">
    <property type="protein sequence ID" value="OJF72137.1"/>
    <property type="molecule type" value="Genomic_DNA"/>
</dbReference>
<reference evidence="2" key="1">
    <citation type="submission" date="2016-06" db="EMBL/GenBank/DDBJ databases">
        <authorList>
            <person name="de Vries S.P.W."/>
            <person name="Hadjirin N.F."/>
            <person name="Lay E.M."/>
            <person name="Zadoks R.N."/>
            <person name="Peacock S.J."/>
            <person name="Parkhill J."/>
            <person name="Grant A.J."/>
            <person name="Mcdougall S."/>
            <person name="Holmes M.A."/>
        </authorList>
    </citation>
    <scope>NUCLEOTIDE SEQUENCE [LARGE SCALE GENOMIC DNA]</scope>
    <source>
        <strain evidence="2">NZ1587</strain>
    </source>
</reference>
<sequence length="67" mass="7972">MTIRQFIIITFICAFETYFFNDALMSGDYLFATFWGFLLVRDLRKAYNIQKFTQSILKATKVTKKKD</sequence>
<evidence type="ECO:0008006" key="3">
    <source>
        <dbReference type="Google" id="ProtNLM"/>
    </source>
</evidence>
<accession>A0A1L8MN05</accession>
<dbReference type="AlphaFoldDB" id="A0A1L8MN05"/>
<dbReference type="Pfam" id="PF11676">
    <property type="entry name" value="DUF3272"/>
    <property type="match status" value="1"/>
</dbReference>
<dbReference type="InterPro" id="IPR021690">
    <property type="entry name" value="DUF3272"/>
</dbReference>